<keyword evidence="5" id="KW-1185">Reference proteome</keyword>
<evidence type="ECO:0000256" key="2">
    <source>
        <dbReference type="SAM" id="MobiDB-lite"/>
    </source>
</evidence>
<dbReference type="EMBL" id="KN818240">
    <property type="protein sequence ID" value="KIL65782.1"/>
    <property type="molecule type" value="Genomic_DNA"/>
</dbReference>
<dbReference type="AlphaFoldDB" id="A0A0C2WVH5"/>
<evidence type="ECO:0000259" key="3">
    <source>
        <dbReference type="Pfam" id="PF24883"/>
    </source>
</evidence>
<evidence type="ECO:0000256" key="1">
    <source>
        <dbReference type="ARBA" id="ARBA00022737"/>
    </source>
</evidence>
<evidence type="ECO:0000313" key="4">
    <source>
        <dbReference type="EMBL" id="KIL65782.1"/>
    </source>
</evidence>
<proteinExistence type="predicted"/>
<dbReference type="InParanoid" id="A0A0C2WVH5"/>
<evidence type="ECO:0000313" key="5">
    <source>
        <dbReference type="Proteomes" id="UP000054549"/>
    </source>
</evidence>
<reference evidence="4 5" key="1">
    <citation type="submission" date="2014-04" db="EMBL/GenBank/DDBJ databases">
        <title>Evolutionary Origins and Diversification of the Mycorrhizal Mutualists.</title>
        <authorList>
            <consortium name="DOE Joint Genome Institute"/>
            <consortium name="Mycorrhizal Genomics Consortium"/>
            <person name="Kohler A."/>
            <person name="Kuo A."/>
            <person name="Nagy L.G."/>
            <person name="Floudas D."/>
            <person name="Copeland A."/>
            <person name="Barry K.W."/>
            <person name="Cichocki N."/>
            <person name="Veneault-Fourrey C."/>
            <person name="LaButti K."/>
            <person name="Lindquist E.A."/>
            <person name="Lipzen A."/>
            <person name="Lundell T."/>
            <person name="Morin E."/>
            <person name="Murat C."/>
            <person name="Riley R."/>
            <person name="Ohm R."/>
            <person name="Sun H."/>
            <person name="Tunlid A."/>
            <person name="Henrissat B."/>
            <person name="Grigoriev I.V."/>
            <person name="Hibbett D.S."/>
            <person name="Martin F."/>
        </authorList>
    </citation>
    <scope>NUCLEOTIDE SEQUENCE [LARGE SCALE GENOMIC DNA]</scope>
    <source>
        <strain evidence="4 5">Koide BX008</strain>
    </source>
</reference>
<feature type="domain" description="Nephrocystin 3-like N-terminal" evidence="3">
    <location>
        <begin position="86"/>
        <end position="240"/>
    </location>
</feature>
<keyword evidence="1" id="KW-0677">Repeat</keyword>
<name>A0A0C2WVH5_AMAMK</name>
<dbReference type="InterPro" id="IPR027417">
    <property type="entry name" value="P-loop_NTPase"/>
</dbReference>
<sequence>MAQSPQSRDYSRNNNQNNRGIIGNASDNFVNSGSINITHVTNAEGEDNELNRLLDGCTSKDALHNSYHSPPECYSGTRKTVRNVIGDWMDDSSSAKSLLLWLHGPAGVGKSVIAKTVAGSHDRVIATFFFSATSSDRSAATLFPTLAWQLAQRIPETKQHIIASLKNNGLLLTSEIKEQFEHLIAQPLKKCTMISTSLPVMVIDGIDECTDEYALSQFLQVLVRAGESGDMPLRFIICSRPESQIRANIADIISPHPVISEIQIGFSEECREDIARYLTDQFNAMGHQLGEDPKSWFQQCDISQLVERSCGQFLYVSTIVKLLEDSHPKDVLEMARNSSLPTPDLNKLYNVILKRAKDAIRNRAQEGGPDSETELGVLTDTLAILVVFAENNHFFNMRENFVVIESLIGIEKGRLTKKLCKMDSVLNIVPGVSINVYHRSFLEFLQSQKRSGEHYVAYPKALRRFLFLLSRAGFGYLVSGKLL</sequence>
<dbReference type="PANTHER" id="PTHR10039">
    <property type="entry name" value="AMELOGENIN"/>
    <property type="match status" value="1"/>
</dbReference>
<dbReference type="PANTHER" id="PTHR10039:SF14">
    <property type="entry name" value="NACHT DOMAIN-CONTAINING PROTEIN"/>
    <property type="match status" value="1"/>
</dbReference>
<dbReference type="Proteomes" id="UP000054549">
    <property type="component" value="Unassembled WGS sequence"/>
</dbReference>
<accession>A0A0C2WVH5</accession>
<dbReference type="OrthoDB" id="2683869at2759"/>
<feature type="compositionally biased region" description="Low complexity" evidence="2">
    <location>
        <begin position="12"/>
        <end position="24"/>
    </location>
</feature>
<dbReference type="SUPFAM" id="SSF52540">
    <property type="entry name" value="P-loop containing nucleoside triphosphate hydrolases"/>
    <property type="match status" value="1"/>
</dbReference>
<dbReference type="Pfam" id="PF24883">
    <property type="entry name" value="NPHP3_N"/>
    <property type="match status" value="1"/>
</dbReference>
<dbReference type="Gene3D" id="3.40.50.300">
    <property type="entry name" value="P-loop containing nucleotide triphosphate hydrolases"/>
    <property type="match status" value="1"/>
</dbReference>
<protein>
    <recommendedName>
        <fullName evidence="3">Nephrocystin 3-like N-terminal domain-containing protein</fullName>
    </recommendedName>
</protein>
<gene>
    <name evidence="4" type="ORF">M378DRAFT_76381</name>
</gene>
<dbReference type="HOGENOM" id="CLU_000288_6_18_1"/>
<dbReference type="InterPro" id="IPR056884">
    <property type="entry name" value="NPHP3-like_N"/>
</dbReference>
<feature type="region of interest" description="Disordered" evidence="2">
    <location>
        <begin position="1"/>
        <end position="25"/>
    </location>
</feature>
<dbReference type="STRING" id="946122.A0A0C2WVH5"/>
<organism evidence="4 5">
    <name type="scientific">Amanita muscaria (strain Koide BX008)</name>
    <dbReference type="NCBI Taxonomy" id="946122"/>
    <lineage>
        <taxon>Eukaryota</taxon>
        <taxon>Fungi</taxon>
        <taxon>Dikarya</taxon>
        <taxon>Basidiomycota</taxon>
        <taxon>Agaricomycotina</taxon>
        <taxon>Agaricomycetes</taxon>
        <taxon>Agaricomycetidae</taxon>
        <taxon>Agaricales</taxon>
        <taxon>Pluteineae</taxon>
        <taxon>Amanitaceae</taxon>
        <taxon>Amanita</taxon>
    </lineage>
</organism>